<keyword evidence="1" id="KW-0269">Exonuclease</keyword>
<dbReference type="PANTHER" id="PTHR23355:SF9">
    <property type="entry name" value="DIS3-LIKE EXONUCLEASE 2"/>
    <property type="match status" value="1"/>
</dbReference>
<dbReference type="AlphaFoldDB" id="A0A918MZP7"/>
<feature type="domain" description="RNB" evidence="2">
    <location>
        <begin position="234"/>
        <end position="515"/>
    </location>
</feature>
<keyword evidence="1" id="KW-0540">Nuclease</keyword>
<accession>A0A918MZP7</accession>
<name>A0A918MZP7_9BURK</name>
<dbReference type="Proteomes" id="UP000608345">
    <property type="component" value="Unassembled WGS sequence"/>
</dbReference>
<dbReference type="EMBL" id="BMYS01000009">
    <property type="protein sequence ID" value="GGW86196.1"/>
    <property type="molecule type" value="Genomic_DNA"/>
</dbReference>
<proteinExistence type="predicted"/>
<organism evidence="3 4">
    <name type="scientific">Advenella faeciporci</name>
    <dbReference type="NCBI Taxonomy" id="797535"/>
    <lineage>
        <taxon>Bacteria</taxon>
        <taxon>Pseudomonadati</taxon>
        <taxon>Pseudomonadota</taxon>
        <taxon>Betaproteobacteria</taxon>
        <taxon>Burkholderiales</taxon>
        <taxon>Alcaligenaceae</taxon>
    </lineage>
</organism>
<evidence type="ECO:0000313" key="4">
    <source>
        <dbReference type="Proteomes" id="UP000608345"/>
    </source>
</evidence>
<dbReference type="SUPFAM" id="SSF50249">
    <property type="entry name" value="Nucleic acid-binding proteins"/>
    <property type="match status" value="1"/>
</dbReference>
<reference evidence="3" key="1">
    <citation type="journal article" date="2014" name="Int. J. Syst. Evol. Microbiol.">
        <title>Complete genome sequence of Corynebacterium casei LMG S-19264T (=DSM 44701T), isolated from a smear-ripened cheese.</title>
        <authorList>
            <consortium name="US DOE Joint Genome Institute (JGI-PGF)"/>
            <person name="Walter F."/>
            <person name="Albersmeier A."/>
            <person name="Kalinowski J."/>
            <person name="Ruckert C."/>
        </authorList>
    </citation>
    <scope>NUCLEOTIDE SEQUENCE</scope>
    <source>
        <strain evidence="3">KCTC 23732</strain>
    </source>
</reference>
<dbReference type="SMART" id="SM00955">
    <property type="entry name" value="RNB"/>
    <property type="match status" value="1"/>
</dbReference>
<dbReference type="PROSITE" id="PS01175">
    <property type="entry name" value="RIBONUCLEASE_II"/>
    <property type="match status" value="1"/>
</dbReference>
<dbReference type="GO" id="GO:0006402">
    <property type="term" value="P:mRNA catabolic process"/>
    <property type="evidence" value="ECO:0007669"/>
    <property type="project" value="TreeGrafter"/>
</dbReference>
<sequence>MYVVFEDNGQFKAEKILSEADTSLQVESASGKRSKIKRNNTIFFFDTHNPVTLMEEAGKLAEDIDLEFLWECAPQQEFQVEELARDYFGHEPGILEKTALLLRLHGAPVYFHRKGKGQYRPAPPDILKAALAALEKKQKQAEQQAVWIEQIKQGIVPEAFKPVIHTFLAKPDKNTFEWKAFNQALAETGETIEQLLLRLKVYPHPLAIHREKFLGLNFPKGTQFRDITLPAIPDLPLADVEPYSVDDMFTTEIDDAFSVHQESGSVYRIGIHIAAPALMVERDSELDKLARDRMSTVYMPGDKIPMQPESVINTFSLIAGKPTPAVSLYVRANIDTGEILSSETRLEQVCVQENLRTNLIDHLITVESLEDESRPMPYPFLFRPLWKLGQHLKSAREVIRGKPENNSRVEYTFVLDGPADDPNSIINLAPRRRDAPLDLIVAEFMLLANTQWAGFLNDNGLPGIFRSQQAGRTRMSTHPLPHETIGVPHYAWCTSPLRRYVDLINQSQIIAAAQHGISARLVAPFKPKDADLFAIIGAFESQYTLWGEFQSRLERFWCLRWFEQQQLTRVEATVLRDNLVRFNNAPFVTEINGMPELERGSIVEIDLMGNNLLELTLDCQYVKQLEPEEPAITATEANPS</sequence>
<evidence type="ECO:0000259" key="2">
    <source>
        <dbReference type="SMART" id="SM00955"/>
    </source>
</evidence>
<evidence type="ECO:0000313" key="3">
    <source>
        <dbReference type="EMBL" id="GGW86196.1"/>
    </source>
</evidence>
<dbReference type="GO" id="GO:0004527">
    <property type="term" value="F:exonuclease activity"/>
    <property type="evidence" value="ECO:0007669"/>
    <property type="project" value="UniProtKB-KW"/>
</dbReference>
<dbReference type="PANTHER" id="PTHR23355">
    <property type="entry name" value="RIBONUCLEASE"/>
    <property type="match status" value="1"/>
</dbReference>
<keyword evidence="1" id="KW-0378">Hydrolase</keyword>
<evidence type="ECO:0000256" key="1">
    <source>
        <dbReference type="ARBA" id="ARBA00022839"/>
    </source>
</evidence>
<protein>
    <submittedName>
        <fullName evidence="3">Ribonuclease II</fullName>
    </submittedName>
</protein>
<gene>
    <name evidence="3" type="ORF">GCM10011450_15100</name>
</gene>
<dbReference type="GO" id="GO:0004540">
    <property type="term" value="F:RNA nuclease activity"/>
    <property type="evidence" value="ECO:0007669"/>
    <property type="project" value="InterPro"/>
</dbReference>
<dbReference type="InterPro" id="IPR022966">
    <property type="entry name" value="RNase_II/R_CS"/>
</dbReference>
<dbReference type="InterPro" id="IPR012340">
    <property type="entry name" value="NA-bd_OB-fold"/>
</dbReference>
<dbReference type="GO" id="GO:0003723">
    <property type="term" value="F:RNA binding"/>
    <property type="evidence" value="ECO:0007669"/>
    <property type="project" value="InterPro"/>
</dbReference>
<comment type="caution">
    <text evidence="3">The sequence shown here is derived from an EMBL/GenBank/DDBJ whole genome shotgun (WGS) entry which is preliminary data.</text>
</comment>
<dbReference type="InterPro" id="IPR050180">
    <property type="entry name" value="RNR_Ribonuclease"/>
</dbReference>
<dbReference type="RefSeq" id="WP_189384881.1">
    <property type="nucleotide sequence ID" value="NZ_BAABFY010000052.1"/>
</dbReference>
<reference evidence="3" key="2">
    <citation type="submission" date="2020-09" db="EMBL/GenBank/DDBJ databases">
        <authorList>
            <person name="Sun Q."/>
            <person name="Kim S."/>
        </authorList>
    </citation>
    <scope>NUCLEOTIDE SEQUENCE</scope>
    <source>
        <strain evidence="3">KCTC 23732</strain>
    </source>
</reference>
<dbReference type="GO" id="GO:0005829">
    <property type="term" value="C:cytosol"/>
    <property type="evidence" value="ECO:0007669"/>
    <property type="project" value="TreeGrafter"/>
</dbReference>
<dbReference type="Pfam" id="PF00773">
    <property type="entry name" value="RNB"/>
    <property type="match status" value="2"/>
</dbReference>
<dbReference type="InterPro" id="IPR001900">
    <property type="entry name" value="RNase_II/R"/>
</dbReference>
<keyword evidence="4" id="KW-1185">Reference proteome</keyword>